<reference evidence="1 2" key="1">
    <citation type="submission" date="2023-03" db="EMBL/GenBank/DDBJ databases">
        <title>WGS of NDM-producing Providencia thailandensis from Ukrainian patients.</title>
        <authorList>
            <person name="Zabicka D."/>
            <person name="Izdebski R."/>
            <person name="Urbanowicz P."/>
            <person name="Biedrzycka M."/>
            <person name="Guzek A."/>
            <person name="Gniadkowski M."/>
        </authorList>
    </citation>
    <scope>NUCLEOTIDE SEQUENCE [LARGE SCALE GENOMIC DNA]</scope>
    <source>
        <strain evidence="1 2">8015-22</strain>
    </source>
</reference>
<proteinExistence type="predicted"/>
<evidence type="ECO:0008006" key="3">
    <source>
        <dbReference type="Google" id="ProtNLM"/>
    </source>
</evidence>
<dbReference type="Proteomes" id="UP001163056">
    <property type="component" value="Unassembled WGS sequence"/>
</dbReference>
<comment type="caution">
    <text evidence="1">The sequence shown here is derived from an EMBL/GenBank/DDBJ whole genome shotgun (WGS) entry which is preliminary data.</text>
</comment>
<protein>
    <recommendedName>
        <fullName evidence="3">DUF4062 domain-containing protein</fullName>
    </recommendedName>
</protein>
<organism evidence="1 2">
    <name type="scientific">Providencia stuartii</name>
    <dbReference type="NCBI Taxonomy" id="588"/>
    <lineage>
        <taxon>Bacteria</taxon>
        <taxon>Pseudomonadati</taxon>
        <taxon>Pseudomonadota</taxon>
        <taxon>Gammaproteobacteria</taxon>
        <taxon>Enterobacterales</taxon>
        <taxon>Morganellaceae</taxon>
        <taxon>Providencia</taxon>
    </lineage>
</organism>
<dbReference type="EMBL" id="JAREJI010000050">
    <property type="protein sequence ID" value="MDE8772085.1"/>
    <property type="molecule type" value="Genomic_DNA"/>
</dbReference>
<accession>A0AAJ1JRR5</accession>
<gene>
    <name evidence="1" type="ORF">PZS58_21710</name>
</gene>
<evidence type="ECO:0000313" key="1">
    <source>
        <dbReference type="EMBL" id="MDE8772085.1"/>
    </source>
</evidence>
<name>A0AAJ1JRR5_PROST</name>
<evidence type="ECO:0000313" key="2">
    <source>
        <dbReference type="Proteomes" id="UP001163056"/>
    </source>
</evidence>
<dbReference type="AlphaFoldDB" id="A0AAJ1JRR5"/>
<sequence length="375" mass="42841">MPYRAEVYRVFIASPSDVNEERNVITKVIQEWNDLNSAERQVVLLPLRWETHSSPEYGKRPQSVINKQVLDSSDLLIGTFWTRIGSPTGIADSGTIEEITRVSNSGKPIMLYFSKAKASPDDLDLEQLEKLRKFKKQTLSNALIESYDSIIEFRDKLSRQLEIQIRTLMSNGVSTGSVESKANSISLGFKNENDEFVDSINTTSKILNVTDSENIPDYIDTQADFRGWRGERDTNYYRKRVKSVVLYNKVTPICFSLKNEGIIGARDIYISFLIKSDEPSVIFRKDMLNRRRGFLIDMDTEPENYLELQALQPKRIIAHPDVFEIGADKDCSVEIEATIYADILSEPIIKKLTVNIEVKNLDVSYQTLLDITEDD</sequence>
<dbReference type="RefSeq" id="WP_088499311.1">
    <property type="nucleotide sequence ID" value="NZ_CP181870.1"/>
</dbReference>